<keyword evidence="2" id="KW-1185">Reference proteome</keyword>
<proteinExistence type="predicted"/>
<sequence>MDWAYRAFWDMLLTFEKRQFPFLKRMEEAQKQQATVVARSMEATGDNHWVLDTILDLVAPKALRYLLQVNTKPAVHLTQDKELLTGFVCGTFYYKSFSWA</sequence>
<dbReference type="AlphaFoldDB" id="A0A151NT25"/>
<accession>A0A151NT25</accession>
<comment type="caution">
    <text evidence="1">The sequence shown here is derived from an EMBL/GenBank/DDBJ whole genome shotgun (WGS) entry which is preliminary data.</text>
</comment>
<evidence type="ECO:0000313" key="2">
    <source>
        <dbReference type="Proteomes" id="UP000050525"/>
    </source>
</evidence>
<dbReference type="EMBL" id="AKHW03002098">
    <property type="protein sequence ID" value="KYO40017.1"/>
    <property type="molecule type" value="Genomic_DNA"/>
</dbReference>
<dbReference type="Proteomes" id="UP000050525">
    <property type="component" value="Unassembled WGS sequence"/>
</dbReference>
<protein>
    <submittedName>
        <fullName evidence="1">Uncharacterized protein</fullName>
    </submittedName>
</protein>
<gene>
    <name evidence="1" type="ORF">Y1Q_0006553</name>
</gene>
<evidence type="ECO:0000313" key="1">
    <source>
        <dbReference type="EMBL" id="KYO40017.1"/>
    </source>
</evidence>
<organism evidence="1 2">
    <name type="scientific">Alligator mississippiensis</name>
    <name type="common">American alligator</name>
    <dbReference type="NCBI Taxonomy" id="8496"/>
    <lineage>
        <taxon>Eukaryota</taxon>
        <taxon>Metazoa</taxon>
        <taxon>Chordata</taxon>
        <taxon>Craniata</taxon>
        <taxon>Vertebrata</taxon>
        <taxon>Euteleostomi</taxon>
        <taxon>Archelosauria</taxon>
        <taxon>Archosauria</taxon>
        <taxon>Crocodylia</taxon>
        <taxon>Alligatoridae</taxon>
        <taxon>Alligatorinae</taxon>
        <taxon>Alligator</taxon>
    </lineage>
</organism>
<name>A0A151NT25_ALLMI</name>
<reference evidence="1 2" key="1">
    <citation type="journal article" date="2012" name="Genome Biol.">
        <title>Sequencing three crocodilian genomes to illuminate the evolution of archosaurs and amniotes.</title>
        <authorList>
            <person name="St John J.A."/>
            <person name="Braun E.L."/>
            <person name="Isberg S.R."/>
            <person name="Miles L.G."/>
            <person name="Chong A.Y."/>
            <person name="Gongora J."/>
            <person name="Dalzell P."/>
            <person name="Moran C."/>
            <person name="Bed'hom B."/>
            <person name="Abzhanov A."/>
            <person name="Burgess S.C."/>
            <person name="Cooksey A.M."/>
            <person name="Castoe T.A."/>
            <person name="Crawford N.G."/>
            <person name="Densmore L.D."/>
            <person name="Drew J.C."/>
            <person name="Edwards S.V."/>
            <person name="Faircloth B.C."/>
            <person name="Fujita M.K."/>
            <person name="Greenwold M.J."/>
            <person name="Hoffmann F.G."/>
            <person name="Howard J.M."/>
            <person name="Iguchi T."/>
            <person name="Janes D.E."/>
            <person name="Khan S.Y."/>
            <person name="Kohno S."/>
            <person name="de Koning A.J."/>
            <person name="Lance S.L."/>
            <person name="McCarthy F.M."/>
            <person name="McCormack J.E."/>
            <person name="Merchant M.E."/>
            <person name="Peterson D.G."/>
            <person name="Pollock D.D."/>
            <person name="Pourmand N."/>
            <person name="Raney B.J."/>
            <person name="Roessler K.A."/>
            <person name="Sanford J.R."/>
            <person name="Sawyer R.H."/>
            <person name="Schmidt C.J."/>
            <person name="Triplett E.W."/>
            <person name="Tuberville T.D."/>
            <person name="Venegas-Anaya M."/>
            <person name="Howard J.T."/>
            <person name="Jarvis E.D."/>
            <person name="Guillette L.J.Jr."/>
            <person name="Glenn T.C."/>
            <person name="Green R.E."/>
            <person name="Ray D.A."/>
        </authorList>
    </citation>
    <scope>NUCLEOTIDE SEQUENCE [LARGE SCALE GENOMIC DNA]</scope>
    <source>
        <strain evidence="1">KSC_2009_1</strain>
    </source>
</reference>